<dbReference type="Proteomes" id="UP000664032">
    <property type="component" value="Unassembled WGS sequence"/>
</dbReference>
<reference evidence="1" key="1">
    <citation type="submission" date="2021-10" db="EMBL/GenBank/DDBJ databases">
        <title>Psilocybe cubensis genome.</title>
        <authorList>
            <person name="Mckernan K.J."/>
            <person name="Crawford S."/>
            <person name="Trippe A."/>
            <person name="Kane L.T."/>
            <person name="Mclaughlin S."/>
        </authorList>
    </citation>
    <scope>NUCLEOTIDE SEQUENCE</scope>
    <source>
        <strain evidence="1">MGC-MH-2018</strain>
    </source>
</reference>
<keyword evidence="2" id="KW-1185">Reference proteome</keyword>
<comment type="caution">
    <text evidence="1">The sequence shown here is derived from an EMBL/GenBank/DDBJ whole genome shotgun (WGS) entry which is preliminary data.</text>
</comment>
<sequence length="482" mass="54237">MKAATMQPTIWIARLAKIVQENRLFGPTYQFDDMSVFDLERAVFLPPKLLEHAKESEENLIPPFSCRVITNLLEEDEVISKGMYSTYREGSDVNDIIMIPGGRFLFTMSEKHGDGVTYTKLWDLGQPNTQPSRITLLSRLAGQERICTTAPTPDGLGIRVITATTAKEDYQIKVYHIFPLSPKPRFEQTASIKLSEYIRSVNISGNRIICSTSRPPQPDLFGMTPQPELMMGFILIWDFINNTSAVLRPTYPLPQELYLWGKHVITFHSNTLSLWSIPPLTPGTPQFIRSMPASAPKWTSVLSAWSVDRAGAKNNMLLPQTGWIPADSCSQYLIAESIPIEPSDDLPQYAVYRIDSSWAKISSISSTDTHSETEEKQQPQPQHIVDFDPNLFGEDFRMYRSPAPPQIFKKDIFLTFDASGSIVMAAIPLPNVENNEVTQGWKFCCLAIGRLSSTTYLQFCPATGRGCSLWGGEVRVFDYMLL</sequence>
<proteinExistence type="predicted"/>
<gene>
    <name evidence="1" type="ORF">JR316_0007149</name>
</gene>
<accession>A0ACB8GY78</accession>
<protein>
    <submittedName>
        <fullName evidence="1">Uncharacterized protein</fullName>
    </submittedName>
</protein>
<organism evidence="1 2">
    <name type="scientific">Psilocybe cubensis</name>
    <name type="common">Psychedelic mushroom</name>
    <name type="synonym">Stropharia cubensis</name>
    <dbReference type="NCBI Taxonomy" id="181762"/>
    <lineage>
        <taxon>Eukaryota</taxon>
        <taxon>Fungi</taxon>
        <taxon>Dikarya</taxon>
        <taxon>Basidiomycota</taxon>
        <taxon>Agaricomycotina</taxon>
        <taxon>Agaricomycetes</taxon>
        <taxon>Agaricomycetidae</taxon>
        <taxon>Agaricales</taxon>
        <taxon>Agaricineae</taxon>
        <taxon>Strophariaceae</taxon>
        <taxon>Psilocybe</taxon>
    </lineage>
</organism>
<dbReference type="EMBL" id="JAFIQS020000006">
    <property type="protein sequence ID" value="KAH9480549.1"/>
    <property type="molecule type" value="Genomic_DNA"/>
</dbReference>
<evidence type="ECO:0000313" key="1">
    <source>
        <dbReference type="EMBL" id="KAH9480549.1"/>
    </source>
</evidence>
<evidence type="ECO:0000313" key="2">
    <source>
        <dbReference type="Proteomes" id="UP000664032"/>
    </source>
</evidence>
<name>A0ACB8GY78_PSICU</name>